<comment type="caution">
    <text evidence="3">The sequence shown here is derived from an EMBL/GenBank/DDBJ whole genome shotgun (WGS) entry which is preliminary data.</text>
</comment>
<sequence length="72" mass="7726">MTGRVVGEVTAGRKGDGAGQSARRLARPFGAGAGSSLYGLSVLTWSPRPEYKKLTACLRKPWNANQRKDLHA</sequence>
<organism evidence="3 4">
    <name type="scientific">Ancylostoma ceylanicum</name>
    <dbReference type="NCBI Taxonomy" id="53326"/>
    <lineage>
        <taxon>Eukaryota</taxon>
        <taxon>Metazoa</taxon>
        <taxon>Ecdysozoa</taxon>
        <taxon>Nematoda</taxon>
        <taxon>Chromadorea</taxon>
        <taxon>Rhabditida</taxon>
        <taxon>Rhabditina</taxon>
        <taxon>Rhabditomorpha</taxon>
        <taxon>Strongyloidea</taxon>
        <taxon>Ancylostomatidae</taxon>
        <taxon>Ancylostomatinae</taxon>
        <taxon>Ancylostoma</taxon>
    </lineage>
</organism>
<protein>
    <submittedName>
        <fullName evidence="3">Uncharacterized protein</fullName>
    </submittedName>
</protein>
<name>A0A016TPJ0_9BILA</name>
<reference evidence="4" key="2">
    <citation type="journal article" date="2015" name="Nat. Genet.">
        <title>The genome and transcriptome of the zoonotic hookworm Ancylostoma ceylanicum identify infection-specific gene families.</title>
        <authorList>
            <person name="Schwarz E.M."/>
            <person name="Hu Y."/>
            <person name="Antoshechkin I."/>
            <person name="Miller M.M."/>
            <person name="Sternberg P.W."/>
            <person name="Aroian R.V."/>
        </authorList>
    </citation>
    <scope>NUCLEOTIDE SEQUENCE</scope>
    <source>
        <strain evidence="4">HY135</strain>
    </source>
</reference>
<feature type="region of interest" description="Disordered" evidence="1">
    <location>
        <begin position="1"/>
        <end position="21"/>
    </location>
</feature>
<evidence type="ECO:0000313" key="2">
    <source>
        <dbReference type="EMBL" id="EYC04627.1"/>
    </source>
</evidence>
<dbReference type="Proteomes" id="UP000024635">
    <property type="component" value="Unassembled WGS sequence"/>
</dbReference>
<evidence type="ECO:0000313" key="4">
    <source>
        <dbReference type="Proteomes" id="UP000024635"/>
    </source>
</evidence>
<dbReference type="AlphaFoldDB" id="A0A016TPJ0"/>
<accession>A0A016TPJ0</accession>
<keyword evidence="4" id="KW-1185">Reference proteome</keyword>
<proteinExistence type="predicted"/>
<evidence type="ECO:0000256" key="1">
    <source>
        <dbReference type="SAM" id="MobiDB-lite"/>
    </source>
</evidence>
<gene>
    <name evidence="3" type="primary">Acey_s0086.g1896</name>
    <name evidence="2" type="synonym">Acey_s0086.g1893</name>
    <name evidence="2" type="ORF">Y032_0086g1893</name>
    <name evidence="3" type="ORF">Y032_0086g1896</name>
</gene>
<dbReference type="EMBL" id="JARK01001422">
    <property type="protein sequence ID" value="EYC04627.1"/>
    <property type="molecule type" value="Genomic_DNA"/>
</dbReference>
<evidence type="ECO:0000313" key="3">
    <source>
        <dbReference type="EMBL" id="EYC04631.1"/>
    </source>
</evidence>
<dbReference type="EMBL" id="JARK01001422">
    <property type="protein sequence ID" value="EYC04631.1"/>
    <property type="molecule type" value="Genomic_DNA"/>
</dbReference>
<reference evidence="3" key="1">
    <citation type="submission" date="2014-02" db="EMBL/GenBank/DDBJ databases">
        <title>The genome and transcriptome of the zoonotic hookworm Ancylostoma ceylanicum reveal infection-specific gene families.</title>
        <authorList>
            <person name="Schwarz E.M."/>
            <person name="Hu Y."/>
            <person name="Antoshechkin I."/>
            <person name="Miller M.M."/>
            <person name="Sternberg P.W."/>
            <person name="Aroian R.V."/>
        </authorList>
    </citation>
    <scope>NUCLEOTIDE SEQUENCE</scope>
    <source>
        <strain evidence="3">HY135</strain>
    </source>
</reference>